<dbReference type="STRING" id="23.BEL05_01165"/>
<gene>
    <name evidence="3" type="ORF">BEL05_01165</name>
    <name evidence="2" type="ORF">TUM3794_03570</name>
</gene>
<evidence type="ECO:0000313" key="5">
    <source>
        <dbReference type="Proteomes" id="UP000773469"/>
    </source>
</evidence>
<reference evidence="3 4" key="1">
    <citation type="submission" date="2016-07" db="EMBL/GenBank/DDBJ databases">
        <title>Whole-genome of two Shewanella species isolated from a digestive organ of sea cucumber Apostichopus japonicus Selenka 1867.</title>
        <authorList>
            <person name="Hong H.-H."/>
            <person name="Choi H."/>
            <person name="Cheon S."/>
            <person name="Oh J.-S."/>
            <person name="Lee H.-G."/>
            <person name="Park C."/>
        </authorList>
    </citation>
    <scope>NUCLEOTIDE SEQUENCE [LARGE SCALE GENOMIC DNA]</scope>
    <source>
        <strain evidence="3 4">CSB03KR</strain>
    </source>
</reference>
<keyword evidence="1" id="KW-1133">Transmembrane helix</keyword>
<comment type="caution">
    <text evidence="3">The sequence shown here is derived from an EMBL/GenBank/DDBJ whole genome shotgun (WGS) entry which is preliminary data.</text>
</comment>
<accession>A0A1E5IUQ3</accession>
<dbReference type="Proteomes" id="UP000773469">
    <property type="component" value="Unassembled WGS sequence"/>
</dbReference>
<dbReference type="RefSeq" id="WP_069671012.1">
    <property type="nucleotide sequence ID" value="NZ_BPEU01000002.1"/>
</dbReference>
<keyword evidence="1" id="KW-0472">Membrane</keyword>
<feature type="transmembrane region" description="Helical" evidence="1">
    <location>
        <begin position="6"/>
        <end position="25"/>
    </location>
</feature>
<proteinExistence type="predicted"/>
<reference evidence="2 5" key="2">
    <citation type="submission" date="2021-05" db="EMBL/GenBank/DDBJ databases">
        <title>Molecular characterization for Shewanella algae harboring chromosomal blaOXA-55-like strains isolated from clinical and environment sample.</title>
        <authorList>
            <person name="Ohama Y."/>
            <person name="Aoki K."/>
            <person name="Harada S."/>
            <person name="Moriya K."/>
            <person name="Ishii Y."/>
            <person name="Tateda K."/>
        </authorList>
    </citation>
    <scope>NUCLEOTIDE SEQUENCE [LARGE SCALE GENOMIC DNA]</scope>
    <source>
        <strain evidence="2 5">MBTL60-118</strain>
    </source>
</reference>
<keyword evidence="1" id="KW-0812">Transmembrane</keyword>
<sequence length="142" mass="16317">MRKLTYITLFIIGLLLGTLLSYLVLQKIIASRGGMDMSGFVNNASQLLQQKEVIDPLICAKLAMDMGYKIDNMKLNFNLNQQLTPFDSGDQSAFYLLVYLKGYAFGLSHHYIDKKEQYQTIECDTRFPWLKKRPHSQQASIK</sequence>
<dbReference type="Proteomes" id="UP000095230">
    <property type="component" value="Unassembled WGS sequence"/>
</dbReference>
<evidence type="ECO:0000313" key="2">
    <source>
        <dbReference type="EMBL" id="GIU35614.1"/>
    </source>
</evidence>
<dbReference type="OrthoDB" id="6266540at2"/>
<dbReference type="AlphaFoldDB" id="A0A1E5IUQ3"/>
<keyword evidence="5" id="KW-1185">Reference proteome</keyword>
<evidence type="ECO:0000313" key="3">
    <source>
        <dbReference type="EMBL" id="OEG74235.1"/>
    </source>
</evidence>
<protein>
    <submittedName>
        <fullName evidence="3">Uncharacterized protein</fullName>
    </submittedName>
</protein>
<organism evidence="3 4">
    <name type="scientific">Shewanella colwelliana</name>
    <name type="common">Alteromonas colwelliana</name>
    <dbReference type="NCBI Taxonomy" id="23"/>
    <lineage>
        <taxon>Bacteria</taxon>
        <taxon>Pseudomonadati</taxon>
        <taxon>Pseudomonadota</taxon>
        <taxon>Gammaproteobacteria</taxon>
        <taxon>Alteromonadales</taxon>
        <taxon>Shewanellaceae</taxon>
        <taxon>Shewanella</taxon>
    </lineage>
</organism>
<evidence type="ECO:0000256" key="1">
    <source>
        <dbReference type="SAM" id="Phobius"/>
    </source>
</evidence>
<dbReference type="EMBL" id="MCBT01000024">
    <property type="protein sequence ID" value="OEG74235.1"/>
    <property type="molecule type" value="Genomic_DNA"/>
</dbReference>
<dbReference type="EMBL" id="BPEU01000002">
    <property type="protein sequence ID" value="GIU35614.1"/>
    <property type="molecule type" value="Genomic_DNA"/>
</dbReference>
<name>A0A1E5IUQ3_SHECO</name>
<evidence type="ECO:0000313" key="4">
    <source>
        <dbReference type="Proteomes" id="UP000095230"/>
    </source>
</evidence>